<evidence type="ECO:0000256" key="5">
    <source>
        <dbReference type="ARBA" id="ARBA00047846"/>
    </source>
</evidence>
<dbReference type="InterPro" id="IPR030855">
    <property type="entry name" value="Bifunct_BirA"/>
</dbReference>
<dbReference type="InterPro" id="IPR045864">
    <property type="entry name" value="aa-tRNA-synth_II/BPL/LPL"/>
</dbReference>
<evidence type="ECO:0000313" key="9">
    <source>
        <dbReference type="Proteomes" id="UP000053718"/>
    </source>
</evidence>
<feature type="domain" description="BPL/LPL catalytic" evidence="7">
    <location>
        <begin position="61"/>
        <end position="253"/>
    </location>
</feature>
<dbReference type="Pfam" id="PF03099">
    <property type="entry name" value="BPL_LplA_LipB"/>
    <property type="match status" value="1"/>
</dbReference>
<dbReference type="InterPro" id="IPR003142">
    <property type="entry name" value="BPL_C"/>
</dbReference>
<dbReference type="Pfam" id="PF08279">
    <property type="entry name" value="HTH_11"/>
    <property type="match status" value="1"/>
</dbReference>
<dbReference type="Gene3D" id="2.30.30.100">
    <property type="match status" value="1"/>
</dbReference>
<keyword evidence="1 6" id="KW-0436">Ligase</keyword>
<dbReference type="SUPFAM" id="SSF50037">
    <property type="entry name" value="C-terminal domain of transcriptional repressors"/>
    <property type="match status" value="1"/>
</dbReference>
<dbReference type="GO" id="GO:0004077">
    <property type="term" value="F:biotin--[biotin carboxyl-carrier protein] ligase activity"/>
    <property type="evidence" value="ECO:0007669"/>
    <property type="project" value="UniProtKB-UniRule"/>
</dbReference>
<comment type="caution">
    <text evidence="8">The sequence shown here is derived from an EMBL/GenBank/DDBJ whole genome shotgun (WGS) entry which is preliminary data.</text>
</comment>
<feature type="binding site" evidence="6">
    <location>
        <position position="110"/>
    </location>
    <ligand>
        <name>biotin</name>
        <dbReference type="ChEBI" id="CHEBI:57586"/>
    </ligand>
</feature>
<gene>
    <name evidence="6" type="primary">birA</name>
    <name evidence="8" type="ORF">IDAT_07160</name>
</gene>
<dbReference type="Gene3D" id="3.30.930.10">
    <property type="entry name" value="Bira Bifunctional Protein, Domain 2"/>
    <property type="match status" value="1"/>
</dbReference>
<protein>
    <recommendedName>
        <fullName evidence="6">Bifunctional ligase/repressor BirA</fullName>
    </recommendedName>
    <alternativeName>
        <fullName evidence="6">Biotin operon repressor</fullName>
    </alternativeName>
    <alternativeName>
        <fullName evidence="6">Biotin--[acetyl-CoA-carboxylase] ligase</fullName>
        <ecNumber evidence="6">6.3.4.15</ecNumber>
    </alternativeName>
    <alternativeName>
        <fullName evidence="6">Biotin--protein ligase</fullName>
    </alternativeName>
    <alternativeName>
        <fullName evidence="6">Biotin-[acetyl-CoA carboxylase] synthetase</fullName>
    </alternativeName>
</protein>
<name>A0A094J8P9_9GAMM</name>
<dbReference type="Pfam" id="PF02237">
    <property type="entry name" value="BPL_C"/>
    <property type="match status" value="1"/>
</dbReference>
<dbReference type="AlphaFoldDB" id="A0A094J8P9"/>
<keyword evidence="6" id="KW-0238">DNA-binding</keyword>
<dbReference type="PANTHER" id="PTHR12835:SF5">
    <property type="entry name" value="BIOTIN--PROTEIN LIGASE"/>
    <property type="match status" value="1"/>
</dbReference>
<dbReference type="GO" id="GO:0005737">
    <property type="term" value="C:cytoplasm"/>
    <property type="evidence" value="ECO:0007669"/>
    <property type="project" value="TreeGrafter"/>
</dbReference>
<dbReference type="NCBIfam" id="TIGR00121">
    <property type="entry name" value="birA_ligase"/>
    <property type="match status" value="1"/>
</dbReference>
<dbReference type="SUPFAM" id="SSF55681">
    <property type="entry name" value="Class II aaRS and biotin synthetases"/>
    <property type="match status" value="1"/>
</dbReference>
<dbReference type="OrthoDB" id="9807064at2"/>
<dbReference type="PROSITE" id="PS51733">
    <property type="entry name" value="BPL_LPL_CATALYTIC"/>
    <property type="match status" value="1"/>
</dbReference>
<dbReference type="EC" id="6.3.4.15" evidence="6"/>
<dbReference type="InterPro" id="IPR013196">
    <property type="entry name" value="HTH_11"/>
</dbReference>
<dbReference type="GO" id="GO:0005524">
    <property type="term" value="F:ATP binding"/>
    <property type="evidence" value="ECO:0007669"/>
    <property type="project" value="UniProtKB-UniRule"/>
</dbReference>
<dbReference type="InterPro" id="IPR004408">
    <property type="entry name" value="Biotin_CoA_COase_ligase"/>
</dbReference>
<accession>A0A094J8P9</accession>
<keyword evidence="6" id="KW-0678">Repressor</keyword>
<evidence type="ECO:0000313" key="8">
    <source>
        <dbReference type="EMBL" id="KFZ28966.1"/>
    </source>
</evidence>
<evidence type="ECO:0000256" key="1">
    <source>
        <dbReference type="ARBA" id="ARBA00022598"/>
    </source>
</evidence>
<dbReference type="SUPFAM" id="SSF46785">
    <property type="entry name" value="Winged helix' DNA-binding domain"/>
    <property type="match status" value="1"/>
</dbReference>
<keyword evidence="9" id="KW-1185">Reference proteome</keyword>
<dbReference type="CDD" id="cd16442">
    <property type="entry name" value="BPL"/>
    <property type="match status" value="1"/>
</dbReference>
<dbReference type="InterPro" id="IPR036390">
    <property type="entry name" value="WH_DNA-bd_sf"/>
</dbReference>
<dbReference type="eggNOG" id="COG1654">
    <property type="taxonomic scope" value="Bacteria"/>
</dbReference>
<sequence>MGKRNDRIIRVIELLADGKFHSGEVIGKEIGVTRTAISEYIKDIQKLGLDVFRVTGKGYRLHAPLQLIETNIAQDLVCERVVTSTNDLLRERLRDKTELPAGYAIVAEAQTAGRGRRGKHWFSPFGSNLYISLYWPLERGMTAAMGLSVAIGTVIAEVLRAYGVANIAVKWPNDVLASGRKLAGVLIELEGNAVESAHAVIGVGINIEMPKHMQAPIEQPWTDLSAELEQRVDRNALVQDLVAAFRAGLAVFEREGLAPFLPRWQQFDQLMGHDVTILMGDRKIRGTAVSIANDGGLNVEVEGVVQKYHAGEVSLRDANV</sequence>
<evidence type="ECO:0000256" key="6">
    <source>
        <dbReference type="HAMAP-Rule" id="MF_00978"/>
    </source>
</evidence>
<feature type="binding site" evidence="6">
    <location>
        <begin position="84"/>
        <end position="86"/>
    </location>
    <ligand>
        <name>biotin</name>
        <dbReference type="ChEBI" id="CHEBI:57586"/>
    </ligand>
</feature>
<reference evidence="8 9" key="1">
    <citation type="submission" date="2014-06" db="EMBL/GenBank/DDBJ databases">
        <title>Draft genome sequence of Idiomarina sp. MCCC 1A10513.</title>
        <authorList>
            <person name="Du J."/>
            <person name="Lai Q."/>
            <person name="Shao Z."/>
        </authorList>
    </citation>
    <scope>NUCLEOTIDE SEQUENCE [LARGE SCALE GENOMIC DNA]</scope>
    <source>
        <strain evidence="8 9">MCCC 1A10513</strain>
    </source>
</reference>
<dbReference type="NCBIfam" id="NF008847">
    <property type="entry name" value="PRK11886.1-2"/>
    <property type="match status" value="1"/>
</dbReference>
<keyword evidence="2 6" id="KW-0547">Nucleotide-binding</keyword>
<evidence type="ECO:0000259" key="7">
    <source>
        <dbReference type="PROSITE" id="PS51733"/>
    </source>
</evidence>
<dbReference type="STRING" id="1517416.IDAT_07160"/>
<evidence type="ECO:0000256" key="4">
    <source>
        <dbReference type="ARBA" id="ARBA00023267"/>
    </source>
</evidence>
<feature type="binding site" evidence="6">
    <location>
        <position position="181"/>
    </location>
    <ligand>
        <name>biotin</name>
        <dbReference type="ChEBI" id="CHEBI:57586"/>
    </ligand>
</feature>
<dbReference type="RefSeq" id="WP_034732249.1">
    <property type="nucleotide sequence ID" value="NZ_JPIN01000006.1"/>
</dbReference>
<dbReference type="InterPro" id="IPR004143">
    <property type="entry name" value="BPL_LPL_catalytic"/>
</dbReference>
<dbReference type="PANTHER" id="PTHR12835">
    <property type="entry name" value="BIOTIN PROTEIN LIGASE"/>
    <property type="match status" value="1"/>
</dbReference>
<evidence type="ECO:0000256" key="2">
    <source>
        <dbReference type="ARBA" id="ARBA00022741"/>
    </source>
</evidence>
<dbReference type="EMBL" id="JPIN01000006">
    <property type="protein sequence ID" value="KFZ28966.1"/>
    <property type="molecule type" value="Genomic_DNA"/>
</dbReference>
<keyword evidence="6" id="KW-0805">Transcription regulation</keyword>
<dbReference type="GO" id="GO:0006355">
    <property type="term" value="P:regulation of DNA-templated transcription"/>
    <property type="evidence" value="ECO:0007669"/>
    <property type="project" value="UniProtKB-UniRule"/>
</dbReference>
<dbReference type="eggNOG" id="COG0340">
    <property type="taxonomic scope" value="Bacteria"/>
</dbReference>
<dbReference type="HAMAP" id="MF_00978">
    <property type="entry name" value="Bifunct_BirA"/>
    <property type="match status" value="1"/>
</dbReference>
<comment type="similarity">
    <text evidence="6">Belongs to the biotin--protein ligase family.</text>
</comment>
<dbReference type="InterPro" id="IPR008988">
    <property type="entry name" value="Transcriptional_repressor_C"/>
</dbReference>
<comment type="catalytic activity">
    <reaction evidence="5 6">
        <text>biotin + L-lysyl-[protein] + ATP = N(6)-biotinyl-L-lysyl-[protein] + AMP + diphosphate + H(+)</text>
        <dbReference type="Rhea" id="RHEA:11756"/>
        <dbReference type="Rhea" id="RHEA-COMP:9752"/>
        <dbReference type="Rhea" id="RHEA-COMP:10505"/>
        <dbReference type="ChEBI" id="CHEBI:15378"/>
        <dbReference type="ChEBI" id="CHEBI:29969"/>
        <dbReference type="ChEBI" id="CHEBI:30616"/>
        <dbReference type="ChEBI" id="CHEBI:33019"/>
        <dbReference type="ChEBI" id="CHEBI:57586"/>
        <dbReference type="ChEBI" id="CHEBI:83144"/>
        <dbReference type="ChEBI" id="CHEBI:456215"/>
        <dbReference type="EC" id="6.3.4.15"/>
    </reaction>
</comment>
<comment type="function">
    <text evidence="6">Acts both as a biotin--[acetyl-CoA-carboxylase] ligase and a biotin-operon repressor. In the presence of ATP, BirA activates biotin to form the BirA-biotinyl-5'-adenylate (BirA-bio-5'-AMP or holoBirA) complex. HoloBirA can either transfer the biotinyl moiety to the biotin carboxyl carrier protein (BCCP) subunit of acetyl-CoA carboxylase, or bind to the biotin operator site and inhibit transcription of the operon.</text>
</comment>
<feature type="binding site" evidence="6">
    <location>
        <begin position="114"/>
        <end position="116"/>
    </location>
    <ligand>
        <name>biotin</name>
        <dbReference type="ChEBI" id="CHEBI:57586"/>
    </ligand>
</feature>
<proteinExistence type="inferred from homology"/>
<keyword evidence="4 6" id="KW-0092">Biotin</keyword>
<organism evidence="8 9">
    <name type="scientific">Pseudidiomarina atlantica</name>
    <dbReference type="NCBI Taxonomy" id="1517416"/>
    <lineage>
        <taxon>Bacteria</taxon>
        <taxon>Pseudomonadati</taxon>
        <taxon>Pseudomonadota</taxon>
        <taxon>Gammaproteobacteria</taxon>
        <taxon>Alteromonadales</taxon>
        <taxon>Idiomarinaceae</taxon>
        <taxon>Pseudidiomarina</taxon>
    </lineage>
</organism>
<dbReference type="GO" id="GO:0003677">
    <property type="term" value="F:DNA binding"/>
    <property type="evidence" value="ECO:0007669"/>
    <property type="project" value="UniProtKB-UniRule"/>
</dbReference>
<keyword evidence="3 6" id="KW-0067">ATP-binding</keyword>
<feature type="DNA-binding region" description="H-T-H motif" evidence="6">
    <location>
        <begin position="23"/>
        <end position="42"/>
    </location>
</feature>
<dbReference type="Proteomes" id="UP000053718">
    <property type="component" value="Unassembled WGS sequence"/>
</dbReference>
<evidence type="ECO:0000256" key="3">
    <source>
        <dbReference type="ARBA" id="ARBA00022840"/>
    </source>
</evidence>
<dbReference type="InterPro" id="IPR036388">
    <property type="entry name" value="WH-like_DNA-bd_sf"/>
</dbReference>
<keyword evidence="6" id="KW-0804">Transcription</keyword>
<dbReference type="Gene3D" id="1.10.10.10">
    <property type="entry name" value="Winged helix-like DNA-binding domain superfamily/Winged helix DNA-binding domain"/>
    <property type="match status" value="1"/>
</dbReference>